<dbReference type="SUPFAM" id="SSF81324">
    <property type="entry name" value="Voltage-gated potassium channels"/>
    <property type="match status" value="1"/>
</dbReference>
<dbReference type="GO" id="GO:0005886">
    <property type="term" value="C:plasma membrane"/>
    <property type="evidence" value="ECO:0007669"/>
    <property type="project" value="TreeGrafter"/>
</dbReference>
<dbReference type="PANTHER" id="PTHR11767:SF102">
    <property type="entry name" value="INWARDLY RECTIFYING POTASSIUM CHANNEL 1, ISOFORM F"/>
    <property type="match status" value="1"/>
</dbReference>
<evidence type="ECO:0000256" key="6">
    <source>
        <dbReference type="ARBA" id="ARBA00023303"/>
    </source>
</evidence>
<gene>
    <name evidence="10" type="ORF">QBZ16_002812</name>
</gene>
<evidence type="ECO:0000256" key="2">
    <source>
        <dbReference type="ARBA" id="ARBA00022538"/>
    </source>
</evidence>
<dbReference type="GO" id="GO:0005242">
    <property type="term" value="F:inward rectifier potassium channel activity"/>
    <property type="evidence" value="ECO:0007669"/>
    <property type="project" value="InterPro"/>
</dbReference>
<feature type="transmembrane region" description="Helical" evidence="8">
    <location>
        <begin position="93"/>
        <end position="115"/>
    </location>
</feature>
<keyword evidence="6 7" id="KW-0407">Ion channel</keyword>
<dbReference type="GO" id="GO:0034765">
    <property type="term" value="P:regulation of monoatomic ion transmembrane transport"/>
    <property type="evidence" value="ECO:0007669"/>
    <property type="project" value="TreeGrafter"/>
</dbReference>
<dbReference type="InterPro" id="IPR014756">
    <property type="entry name" value="Ig_E-set"/>
</dbReference>
<evidence type="ECO:0000256" key="1">
    <source>
        <dbReference type="ARBA" id="ARBA00022448"/>
    </source>
</evidence>
<dbReference type="InterPro" id="IPR040445">
    <property type="entry name" value="Kir_TM"/>
</dbReference>
<dbReference type="SUPFAM" id="SSF81296">
    <property type="entry name" value="E set domains"/>
    <property type="match status" value="1"/>
</dbReference>
<evidence type="ECO:0000259" key="9">
    <source>
        <dbReference type="Pfam" id="PF01007"/>
    </source>
</evidence>
<comment type="similarity">
    <text evidence="7">Belongs to the inward rectifier-type potassium channel (TC 1.A.2.1) family.</text>
</comment>
<dbReference type="PANTHER" id="PTHR11767">
    <property type="entry name" value="INWARD RECTIFIER POTASSIUM CHANNEL"/>
    <property type="match status" value="1"/>
</dbReference>
<keyword evidence="8" id="KW-0472">Membrane</keyword>
<dbReference type="AlphaFoldDB" id="A0AAD9IK31"/>
<dbReference type="GO" id="GO:1990573">
    <property type="term" value="P:potassium ion import across plasma membrane"/>
    <property type="evidence" value="ECO:0007669"/>
    <property type="project" value="TreeGrafter"/>
</dbReference>
<dbReference type="Proteomes" id="UP001255856">
    <property type="component" value="Unassembled WGS sequence"/>
</dbReference>
<keyword evidence="5 7" id="KW-0406">Ion transport</keyword>
<keyword evidence="7 8" id="KW-0812">Transmembrane</keyword>
<keyword evidence="2 7" id="KW-0633">Potassium transport</keyword>
<reference evidence="10" key="1">
    <citation type="submission" date="2021-01" db="EMBL/GenBank/DDBJ databases">
        <authorList>
            <person name="Eckstrom K.M.E."/>
        </authorList>
    </citation>
    <scope>NUCLEOTIDE SEQUENCE</scope>
    <source>
        <strain evidence="10">UVCC 0001</strain>
    </source>
</reference>
<protein>
    <recommendedName>
        <fullName evidence="9">Potassium channel inwardly rectifying transmembrane domain-containing protein</fullName>
    </recommendedName>
</protein>
<dbReference type="Pfam" id="PF01007">
    <property type="entry name" value="IRK"/>
    <property type="match status" value="1"/>
</dbReference>
<dbReference type="EMBL" id="JASFZW010000003">
    <property type="protein sequence ID" value="KAK2079121.1"/>
    <property type="molecule type" value="Genomic_DNA"/>
</dbReference>
<dbReference type="InterPro" id="IPR013518">
    <property type="entry name" value="K_chnl_inward-rec_Kir_cyto"/>
</dbReference>
<keyword evidence="8" id="KW-1133">Transmembrane helix</keyword>
<dbReference type="Gene3D" id="1.10.287.70">
    <property type="match status" value="1"/>
</dbReference>
<comment type="subcellular location">
    <subcellularLocation>
        <location evidence="7">Membrane</location>
        <topology evidence="7">Multi-pass membrane protein</topology>
    </subcellularLocation>
</comment>
<keyword evidence="4 7" id="KW-0630">Potassium</keyword>
<evidence type="ECO:0000256" key="3">
    <source>
        <dbReference type="ARBA" id="ARBA00022882"/>
    </source>
</evidence>
<keyword evidence="11" id="KW-1185">Reference proteome</keyword>
<dbReference type="Gene3D" id="2.60.40.1400">
    <property type="entry name" value="G protein-activated inward rectifier potassium channel 1"/>
    <property type="match status" value="1"/>
</dbReference>
<proteinExistence type="inferred from homology"/>
<feature type="domain" description="Potassium channel inwardly rectifying transmembrane" evidence="9">
    <location>
        <begin position="2"/>
        <end position="116"/>
    </location>
</feature>
<keyword evidence="1 7" id="KW-0813">Transport</keyword>
<evidence type="ECO:0000256" key="8">
    <source>
        <dbReference type="SAM" id="Phobius"/>
    </source>
</evidence>
<feature type="transmembrane region" description="Helical" evidence="8">
    <location>
        <begin position="61"/>
        <end position="81"/>
    </location>
</feature>
<name>A0AAD9IK31_PROWI</name>
<evidence type="ECO:0000313" key="11">
    <source>
        <dbReference type="Proteomes" id="UP001255856"/>
    </source>
</evidence>
<dbReference type="GO" id="GO:0034702">
    <property type="term" value="C:monoatomic ion channel complex"/>
    <property type="evidence" value="ECO:0007669"/>
    <property type="project" value="UniProtKB-KW"/>
</dbReference>
<comment type="caution">
    <text evidence="10">The sequence shown here is derived from an EMBL/GenBank/DDBJ whole genome shotgun (WGS) entry which is preliminary data.</text>
</comment>
<organism evidence="10 11">
    <name type="scientific">Prototheca wickerhamii</name>
    <dbReference type="NCBI Taxonomy" id="3111"/>
    <lineage>
        <taxon>Eukaryota</taxon>
        <taxon>Viridiplantae</taxon>
        <taxon>Chlorophyta</taxon>
        <taxon>core chlorophytes</taxon>
        <taxon>Trebouxiophyceae</taxon>
        <taxon>Chlorellales</taxon>
        <taxon>Chlorellaceae</taxon>
        <taxon>Prototheca</taxon>
    </lineage>
</organism>
<sequence>MKSKLTLYYNDLFHTMVNVRPIMPSYMFLFFFFGSYIVMYLAFAYVYLLEPAGCISKVNHFLHALWFSVHTSATIGYGHMAPNPDCPSTNLMILLQVLTTNLLQAALLGCVYARFSEHMTCHSRPDGSQWLCIRVGNMRRHQLLHPEVRMVLMRLIQTGPEKHEYVYSDLSVAQVRQMEKQLGN</sequence>
<evidence type="ECO:0000256" key="5">
    <source>
        <dbReference type="ARBA" id="ARBA00023065"/>
    </source>
</evidence>
<evidence type="ECO:0000256" key="4">
    <source>
        <dbReference type="ARBA" id="ARBA00022958"/>
    </source>
</evidence>
<evidence type="ECO:0000256" key="7">
    <source>
        <dbReference type="RuleBase" id="RU003822"/>
    </source>
</evidence>
<feature type="transmembrane region" description="Helical" evidence="8">
    <location>
        <begin position="26"/>
        <end position="49"/>
    </location>
</feature>
<keyword evidence="3 7" id="KW-0851">Voltage-gated channel</keyword>
<accession>A0AAD9IK31</accession>
<evidence type="ECO:0000313" key="10">
    <source>
        <dbReference type="EMBL" id="KAK2079121.1"/>
    </source>
</evidence>
<dbReference type="InterPro" id="IPR016449">
    <property type="entry name" value="K_chnl_inward-rec_Kir"/>
</dbReference>